<comment type="caution">
    <text evidence="2">The sequence shown here is derived from an EMBL/GenBank/DDBJ whole genome shotgun (WGS) entry which is preliminary data.</text>
</comment>
<feature type="transmembrane region" description="Helical" evidence="1">
    <location>
        <begin position="30"/>
        <end position="55"/>
    </location>
</feature>
<dbReference type="EMBL" id="RFEW01000011">
    <property type="protein sequence ID" value="RSO57959.1"/>
    <property type="molecule type" value="Genomic_DNA"/>
</dbReference>
<dbReference type="RefSeq" id="WP_125530274.1">
    <property type="nucleotide sequence ID" value="NZ_JAHTYH010000017.1"/>
</dbReference>
<feature type="transmembrane region" description="Helical" evidence="1">
    <location>
        <begin position="135"/>
        <end position="157"/>
    </location>
</feature>
<gene>
    <name evidence="2" type="ORF">EA752_13980</name>
</gene>
<accession>A0AB37TE22</accession>
<evidence type="ECO:0000313" key="3">
    <source>
        <dbReference type="Proteomes" id="UP000271320"/>
    </source>
</evidence>
<feature type="transmembrane region" description="Helical" evidence="1">
    <location>
        <begin position="104"/>
        <end position="123"/>
    </location>
</feature>
<keyword evidence="1" id="KW-1133">Transmembrane helix</keyword>
<sequence>MFETLKNLFITIFITSNNLTISKIKDNLPIIFIIPTTIGGIWQLFELSAFGISYIRFFSVPQLLPDGLLIISMFTVISIYLFYVTQVYESLKFKYYINKSFSKLTSILILNIIIAIGLIIFTLKTFKDFKTFTSFVLYIAILYFILRCILFIVQLIITISYKLKEKDVSQLDEFIENVQKQDFHKPYVLMASLLYLASIIIITFFLIKPLRDFAYYPTNLENLTKLENELIKNFKLCEPPKLKYFNKDYLFYKFEIDNKERVYVIESKNLFLSPLEPIIKEKKESED</sequence>
<reference evidence="2 3" key="1">
    <citation type="submission" date="2018-10" db="EMBL/GenBank/DDBJ databases">
        <title>GWAS and RNA-Seq identify cryptic mechanisms of antimicrobial resistance in Acinetobacter baumannii.</title>
        <authorList>
            <person name="Sahl J.W."/>
        </authorList>
    </citation>
    <scope>NUCLEOTIDE SEQUENCE [LARGE SCALE GENOMIC DNA]</scope>
    <source>
        <strain evidence="2 3">TG41884</strain>
    </source>
</reference>
<evidence type="ECO:0000256" key="1">
    <source>
        <dbReference type="SAM" id="Phobius"/>
    </source>
</evidence>
<evidence type="ECO:0000313" key="2">
    <source>
        <dbReference type="EMBL" id="RSO57959.1"/>
    </source>
</evidence>
<keyword evidence="1" id="KW-0472">Membrane</keyword>
<proteinExistence type="predicted"/>
<feature type="transmembrane region" description="Helical" evidence="1">
    <location>
        <begin position="187"/>
        <end position="207"/>
    </location>
</feature>
<keyword evidence="1" id="KW-0812">Transmembrane</keyword>
<organism evidence="2 3">
    <name type="scientific">Acinetobacter pittii</name>
    <name type="common">Acinetobacter genomosp. 3</name>
    <dbReference type="NCBI Taxonomy" id="48296"/>
    <lineage>
        <taxon>Bacteria</taxon>
        <taxon>Pseudomonadati</taxon>
        <taxon>Pseudomonadota</taxon>
        <taxon>Gammaproteobacteria</taxon>
        <taxon>Moraxellales</taxon>
        <taxon>Moraxellaceae</taxon>
        <taxon>Acinetobacter</taxon>
        <taxon>Acinetobacter calcoaceticus/baumannii complex</taxon>
    </lineage>
</organism>
<feature type="transmembrane region" description="Helical" evidence="1">
    <location>
        <begin position="67"/>
        <end position="84"/>
    </location>
</feature>
<name>A0AB37TE22_ACIPI</name>
<dbReference type="Proteomes" id="UP000271320">
    <property type="component" value="Unassembled WGS sequence"/>
</dbReference>
<protein>
    <submittedName>
        <fullName evidence="2">Uncharacterized protein</fullName>
    </submittedName>
</protein>
<dbReference type="AlphaFoldDB" id="A0AB37TE22"/>